<dbReference type="InterPro" id="IPR040619">
    <property type="entry name" value="Cas9_alpha-helical_lobe"/>
</dbReference>
<feature type="binding site" evidence="12">
    <location>
        <position position="754"/>
    </location>
    <ligand>
        <name>Mg(2+)</name>
        <dbReference type="ChEBI" id="CHEBI:18420"/>
        <label>2</label>
    </ligand>
</feature>
<keyword evidence="5 12" id="KW-0378">Hydrolase</keyword>
<keyword evidence="15" id="KW-1185">Reference proteome</keyword>
<comment type="domain">
    <text evidence="12">Has 2 endonuclease domains. The discontinuous RuvC-like domain cleaves the target DNA noncomplementary to crRNA while the HNH nuclease domain cleaves the target DNA complementary to crRNA.</text>
</comment>
<keyword evidence="8 12" id="KW-0051">Antiviral defense</keyword>
<dbReference type="EC" id="3.1.-.-" evidence="12"/>
<feature type="binding site" evidence="12">
    <location>
        <position position="531"/>
    </location>
    <ligand>
        <name>Mg(2+)</name>
        <dbReference type="ChEBI" id="CHEBI:18420"/>
        <label>1</label>
    </ligand>
</feature>
<evidence type="ECO:0000256" key="3">
    <source>
        <dbReference type="ARBA" id="ARBA00022723"/>
    </source>
</evidence>
<keyword evidence="2 12" id="KW-0540">Nuclease</keyword>
<feature type="active site" description="Proton acceptor for HNH nuclease domain" evidence="12">
    <location>
        <position position="611"/>
    </location>
</feature>
<evidence type="ECO:0000259" key="13">
    <source>
        <dbReference type="PROSITE" id="PS51749"/>
    </source>
</evidence>
<evidence type="ECO:0000256" key="1">
    <source>
        <dbReference type="ARBA" id="ARBA00001946"/>
    </source>
</evidence>
<evidence type="ECO:0000256" key="7">
    <source>
        <dbReference type="ARBA" id="ARBA00022884"/>
    </source>
</evidence>
<organism evidence="14 15">
    <name type="scientific">Taurinivorans muris</name>
    <dbReference type="NCBI Taxonomy" id="2787751"/>
    <lineage>
        <taxon>Bacteria</taxon>
        <taxon>Pseudomonadati</taxon>
        <taxon>Thermodesulfobacteriota</taxon>
        <taxon>Desulfovibrionia</taxon>
        <taxon>Desulfovibrionales</taxon>
        <taxon>Desulfovibrionaceae</taxon>
        <taxon>Taurinivorans</taxon>
    </lineage>
</organism>
<protein>
    <recommendedName>
        <fullName evidence="12">CRISPR-associated endonuclease Cas9</fullName>
        <ecNumber evidence="12">3.1.-.-</ecNumber>
    </recommendedName>
</protein>
<keyword evidence="10" id="KW-0464">Manganese</keyword>
<proteinExistence type="inferred from homology"/>
<evidence type="ECO:0000256" key="6">
    <source>
        <dbReference type="ARBA" id="ARBA00022842"/>
    </source>
</evidence>
<dbReference type="Gene3D" id="3.30.420.10">
    <property type="entry name" value="Ribonuclease H-like superfamily/Ribonuclease H"/>
    <property type="match status" value="3"/>
</dbReference>
<dbReference type="PROSITE" id="PS51749">
    <property type="entry name" value="HNH_CAS9"/>
    <property type="match status" value="1"/>
</dbReference>
<dbReference type="Proteomes" id="UP001058120">
    <property type="component" value="Chromosome"/>
</dbReference>
<feature type="binding site" evidence="12">
    <location>
        <position position="535"/>
    </location>
    <ligand>
        <name>Mg(2+)</name>
        <dbReference type="ChEBI" id="CHEBI:18420"/>
        <label>2</label>
    </ligand>
</feature>
<dbReference type="InterPro" id="IPR055228">
    <property type="entry name" value="Cas9_RuvC"/>
</dbReference>
<feature type="binding site" evidence="12">
    <location>
        <position position="9"/>
    </location>
    <ligand>
        <name>Mg(2+)</name>
        <dbReference type="ChEBI" id="CHEBI:18420"/>
        <label>1</label>
    </ligand>
</feature>
<comment type="function">
    <text evidence="12">CRISPR (clustered regularly interspaced short palindromic repeat) is an adaptive immune system that provides protection against mobile genetic elements (viruses, transposable elements and conjugative plasmids). CRISPR clusters contain spacers, sequences complementary to antecedent mobile elements, and target invading nucleic acids. CRISPR clusters are transcribed and processed into CRISPR RNA (crRNA). In type II CRISPR systems correct processing of pre-crRNA requires a trans-encoded small RNA (tracrRNA), endogenous ribonuclease 3 (rnc) and this protein. The tracrRNA serves as a guide for ribonuclease 3-aided processing of pre-crRNA. Subsequently Cas9/crRNA/tracrRNA endonucleolytically cleaves linear or circular dsDNA target complementary to the spacer; Cas9 is inactive in the absence of the 2 guide RNAs (gRNA). Cas9 recognizes the protospacer adjacent motif (PAM) in the CRISPR repeat sequences to help distinguish self versus nonself, as targets within the bacterial CRISPR locus do not have PAMs. PAM recognition is also required for catalytic activity.</text>
</comment>
<comment type="subunit">
    <text evidence="11 12">Monomer. Binds crRNA and tracrRNA.</text>
</comment>
<comment type="similarity">
    <text evidence="12">Belongs to the CRISPR-associated Cas9 family.</text>
</comment>
<evidence type="ECO:0000313" key="14">
    <source>
        <dbReference type="EMBL" id="UWX06538.1"/>
    </source>
</evidence>
<accession>A0ABY5Y3E8</accession>
<dbReference type="EMBL" id="CP065938">
    <property type="protein sequence ID" value="UWX06538.1"/>
    <property type="molecule type" value="Genomic_DNA"/>
</dbReference>
<feature type="binding site" evidence="12">
    <location>
        <position position="9"/>
    </location>
    <ligand>
        <name>Mg(2+)</name>
        <dbReference type="ChEBI" id="CHEBI:18420"/>
        <label>2</label>
    </ligand>
</feature>
<comment type="cofactor">
    <cofactor evidence="1 12">
        <name>Mg(2+)</name>
        <dbReference type="ChEBI" id="CHEBI:18420"/>
    </cofactor>
</comment>
<evidence type="ECO:0000256" key="2">
    <source>
        <dbReference type="ARBA" id="ARBA00022722"/>
    </source>
</evidence>
<dbReference type="InterPro" id="IPR036397">
    <property type="entry name" value="RNaseH_sf"/>
</dbReference>
<dbReference type="Pfam" id="PF18470">
    <property type="entry name" value="Cas9_a"/>
    <property type="match status" value="1"/>
</dbReference>
<evidence type="ECO:0000256" key="12">
    <source>
        <dbReference type="HAMAP-Rule" id="MF_01480"/>
    </source>
</evidence>
<evidence type="ECO:0000256" key="4">
    <source>
        <dbReference type="ARBA" id="ARBA00022759"/>
    </source>
</evidence>
<dbReference type="InterPro" id="IPR033114">
    <property type="entry name" value="HNH_CAS9"/>
</dbReference>
<dbReference type="RefSeq" id="WP_334316150.1">
    <property type="nucleotide sequence ID" value="NZ_CP065938.1"/>
</dbReference>
<gene>
    <name evidence="12 14" type="primary">cas9</name>
    <name evidence="14" type="ORF">JBF11_04295</name>
</gene>
<evidence type="ECO:0000256" key="5">
    <source>
        <dbReference type="ARBA" id="ARBA00022801"/>
    </source>
</evidence>
<evidence type="ECO:0000256" key="8">
    <source>
        <dbReference type="ARBA" id="ARBA00023118"/>
    </source>
</evidence>
<sequence>MRRRVFGFDLGIASIGWAVVDFDNEYYDMETGEILADKAKGSVEIAQGKIIDCGVRCFPVAENPKDGSSLAAARREKRLARRACRRKARRKEGLRGLFVAKGLVANSEEFTEEICKNQFGGDVWDLRVKALHEKLSKEELLRVLYHLAKHRGFKSARKAQEEKDKDSGKVLSAIRVNMALKEEGKSLAQIIVEKAGVNGKKRNFTVSVKKGKNEKEVEADYRNSIPRSEVLAELNMIFATQKEYGIFTQELYDDFMRIAFRQRGIKSVGDMVGRCTFEKDEKRAPKEAPTAEFFVAWSKINNLVVYEDDKKRFLTAEERQLLFELLKKTKEIKYKVISAKIFKDKNIQFACLKYGSKSKIDDNGEEKQAAPENAVFYSMKGWHKLQSAFKALPHIFDDIEKLDKAVTIIAEEKEDREIQEKLENLGYSQEIIAQFLTLTFDTFINLSLKALYKINPYLEKGEKYDKACASAGYDFKEISEKLVEKKGKLLPVIDKDKQTKVPVVNRTVAQFRKVYNALARKYGTPDQINLETGRELKKSFEERREISKRQEENRNKNQSAVTQIEEKGYKATGTNILKWLLYLEQDCKCIYSGKPMDINRLFEVGYVEIDHILPYSRSFDNSYSNKVLVLSTENQEKGNRTPFEHIGKNNAGSEKWMEFIGRVSSHVNLHRSKKEKLLNETFNEKELEFRERNANDNSYIALYMKRYLEDGIDFSESLHTNIKNKVQVRSGNVTAFLRHQWGLEKNRTESDKHHAQDAIVIACATQSMVQALSKISRKEGLVHREHVHKKYVMAKPWGNFREDVLIALDKVFVSRPPRKKATGGLHGETIYTLNEKKKQFEAKNVKSGFYVRGGIAGNSDMLRTDVFCKKNKKGKNEFYLVPIYKSDLGKNLPNKAIVAGKGEDEWIVVDESFTFIFSLFMDDLVKVQKGETIYFGYYKGSDRSTAAITIEAHDRCWKQRSIGVKSQDAIIKYQVGLLGDYVEIKEEKRLFLTSTKKRI</sequence>
<dbReference type="Pfam" id="PF22702">
    <property type="entry name" value="Cas9_RuvC"/>
    <property type="match status" value="1"/>
</dbReference>
<dbReference type="InterPro" id="IPR028629">
    <property type="entry name" value="Cas9"/>
</dbReference>
<evidence type="ECO:0000256" key="11">
    <source>
        <dbReference type="ARBA" id="ARBA00046380"/>
    </source>
</evidence>
<name>A0ABY5Y3E8_9BACT</name>
<feature type="domain" description="HNH Cas9-type" evidence="13">
    <location>
        <begin position="539"/>
        <end position="694"/>
    </location>
</feature>
<dbReference type="Pfam" id="PF13395">
    <property type="entry name" value="HNH_4"/>
    <property type="match status" value="1"/>
</dbReference>
<evidence type="ECO:0000256" key="9">
    <source>
        <dbReference type="ARBA" id="ARBA00023125"/>
    </source>
</evidence>
<keyword evidence="7 12" id="KW-0694">RNA-binding</keyword>
<reference evidence="14" key="1">
    <citation type="submission" date="2020-12" db="EMBL/GenBank/DDBJ databases">
        <title>Taurinivorans muris gen. nov., sp. nov., fundamental and realized metabolic niche of a ubiquitous sulfidogenic bacterium in the murine intestine.</title>
        <authorList>
            <person name="Ye H."/>
            <person name="Hanson B.T."/>
            <person name="Loy A."/>
        </authorList>
    </citation>
    <scope>NUCLEOTIDE SEQUENCE</scope>
    <source>
        <strain evidence="14">LT0009</strain>
    </source>
</reference>
<keyword evidence="6 12" id="KW-0460">Magnesium</keyword>
<dbReference type="HAMAP" id="MF_01480">
    <property type="entry name" value="Cas9"/>
    <property type="match status" value="1"/>
</dbReference>
<keyword evidence="9 12" id="KW-0238">DNA-binding</keyword>
<evidence type="ECO:0000313" key="15">
    <source>
        <dbReference type="Proteomes" id="UP001058120"/>
    </source>
</evidence>
<dbReference type="NCBIfam" id="TIGR01865">
    <property type="entry name" value="cas_Csn1"/>
    <property type="match status" value="1"/>
</dbReference>
<dbReference type="GO" id="GO:0004519">
    <property type="term" value="F:endonuclease activity"/>
    <property type="evidence" value="ECO:0007669"/>
    <property type="project" value="UniProtKB-KW"/>
</dbReference>
<feature type="active site" description="For RuvC-like nuclease domain" evidence="12">
    <location>
        <position position="9"/>
    </location>
</feature>
<dbReference type="InterPro" id="IPR003615">
    <property type="entry name" value="HNH_nuc"/>
</dbReference>
<keyword evidence="3 12" id="KW-0479">Metal-binding</keyword>
<feature type="binding site" evidence="12">
    <location>
        <position position="535"/>
    </location>
    <ligand>
        <name>Mg(2+)</name>
        <dbReference type="ChEBI" id="CHEBI:18420"/>
        <label>1</label>
    </ligand>
</feature>
<keyword evidence="4 12" id="KW-0255">Endonuclease</keyword>
<evidence type="ECO:0000256" key="10">
    <source>
        <dbReference type="ARBA" id="ARBA00023211"/>
    </source>
</evidence>